<feature type="transmembrane region" description="Helical" evidence="8">
    <location>
        <begin position="120"/>
        <end position="140"/>
    </location>
</feature>
<evidence type="ECO:0000256" key="2">
    <source>
        <dbReference type="ARBA" id="ARBA00010323"/>
    </source>
</evidence>
<keyword evidence="10" id="KW-1185">Reference proteome</keyword>
<accession>A0A7X2TB81</accession>
<comment type="caution">
    <text evidence="9">The sequence shown here is derived from an EMBL/GenBank/DDBJ whole genome shotgun (WGS) entry which is preliminary data.</text>
</comment>
<dbReference type="GO" id="GO:0042121">
    <property type="term" value="P:alginic acid biosynthetic process"/>
    <property type="evidence" value="ECO:0007669"/>
    <property type="project" value="InterPro"/>
</dbReference>
<dbReference type="InterPro" id="IPR028362">
    <property type="entry name" value="AlgI"/>
</dbReference>
<evidence type="ECO:0000256" key="1">
    <source>
        <dbReference type="ARBA" id="ARBA00004651"/>
    </source>
</evidence>
<keyword evidence="7" id="KW-0808">Transferase</keyword>
<reference evidence="9 10" key="1">
    <citation type="submission" date="2019-08" db="EMBL/GenBank/DDBJ databases">
        <title>In-depth cultivation of the pig gut microbiome towards novel bacterial diversity and tailored functional studies.</title>
        <authorList>
            <person name="Wylensek D."/>
            <person name="Hitch T.C.A."/>
            <person name="Clavel T."/>
        </authorList>
    </citation>
    <scope>NUCLEOTIDE SEQUENCE [LARGE SCALE GENOMIC DNA]</scope>
    <source>
        <strain evidence="9 10">WCA-389-WT-23D1</strain>
    </source>
</reference>
<dbReference type="AlphaFoldDB" id="A0A7X2TB81"/>
<dbReference type="RefSeq" id="WP_154470935.1">
    <property type="nucleotide sequence ID" value="NZ_DBEWUL010000024.1"/>
</dbReference>
<evidence type="ECO:0000256" key="8">
    <source>
        <dbReference type="SAM" id="Phobius"/>
    </source>
</evidence>
<dbReference type="InterPro" id="IPR051085">
    <property type="entry name" value="MB_O-acyltransferase"/>
</dbReference>
<evidence type="ECO:0000313" key="9">
    <source>
        <dbReference type="EMBL" id="MSS35527.1"/>
    </source>
</evidence>
<organism evidence="9 10">
    <name type="scientific">Clostridium porci</name>
    <dbReference type="NCBI Taxonomy" id="2605778"/>
    <lineage>
        <taxon>Bacteria</taxon>
        <taxon>Bacillati</taxon>
        <taxon>Bacillota</taxon>
        <taxon>Clostridia</taxon>
        <taxon>Eubacteriales</taxon>
        <taxon>Clostridiaceae</taxon>
        <taxon>Clostridium</taxon>
    </lineage>
</organism>
<dbReference type="InterPro" id="IPR004299">
    <property type="entry name" value="MBOAT_fam"/>
</dbReference>
<feature type="transmembrane region" description="Helical" evidence="8">
    <location>
        <begin position="6"/>
        <end position="22"/>
    </location>
</feature>
<sequence length="472" mass="55584">MVFSSLKFIFHFLPIFLTLYYISPGKWKNLCLFAGSLLFYFYGVQDHPGYLFLLFFSILVNYKIGICLGRRRWKTRRASWLIIGIIYNLFWLLLFKYAAFFTENINLLLQQFGFRYALPVYHITLPIGISFYTFQAISYLTDVYRRDIPCETSFIDFGMYINMFPQLIAGPIVTYASIQKQISRRKHTLLNIEEGLREFTIGLGFKVLLANQVGRLWSEVTAIGYESISTPLAWLGLAAYSFQIYFDFYGYSLMAQGLGKLMGFHLPDNFHHPYMALSMTEFWRKWHMTLGSWFREYIYIPNGGNRMGSLLTFRNMLIVWLLTGFWHGASWNFILWGFILFILISAEKLGLIKLFHGFPVIGHLYMLFAIPVTWLIFAVSDLKQMLVYFLRLFPFMSPNQHFMYYAGDFLKYGKLYFLSLAAGLIFITSIPRKIYDLYKNSFITAVLLLVIFWLCVYFMKMGADDPFLYFRF</sequence>
<dbReference type="GO" id="GO:0016746">
    <property type="term" value="F:acyltransferase activity"/>
    <property type="evidence" value="ECO:0007669"/>
    <property type="project" value="UniProtKB-KW"/>
</dbReference>
<evidence type="ECO:0000313" key="10">
    <source>
        <dbReference type="Proteomes" id="UP000429958"/>
    </source>
</evidence>
<dbReference type="PANTHER" id="PTHR13285:SF18">
    <property type="entry name" value="PROTEIN-CYSTEINE N-PALMITOYLTRANSFERASE RASP"/>
    <property type="match status" value="1"/>
</dbReference>
<feature type="transmembrane region" description="Helical" evidence="8">
    <location>
        <begin position="442"/>
        <end position="459"/>
    </location>
</feature>
<dbReference type="GO" id="GO:0005886">
    <property type="term" value="C:plasma membrane"/>
    <property type="evidence" value="ECO:0007669"/>
    <property type="project" value="UniProtKB-SubCell"/>
</dbReference>
<keyword evidence="7" id="KW-0012">Acyltransferase</keyword>
<feature type="transmembrane region" description="Helical" evidence="8">
    <location>
        <begin position="356"/>
        <end position="379"/>
    </location>
</feature>
<name>A0A7X2TB81_9CLOT</name>
<keyword evidence="3 7" id="KW-1003">Cell membrane</keyword>
<comment type="subcellular location">
    <subcellularLocation>
        <location evidence="1">Cell membrane</location>
        <topology evidence="1">Multi-pass membrane protein</topology>
    </subcellularLocation>
</comment>
<dbReference type="PANTHER" id="PTHR13285">
    <property type="entry name" value="ACYLTRANSFERASE"/>
    <property type="match status" value="1"/>
</dbReference>
<dbReference type="Pfam" id="PF03062">
    <property type="entry name" value="MBOAT"/>
    <property type="match status" value="1"/>
</dbReference>
<evidence type="ECO:0000256" key="3">
    <source>
        <dbReference type="ARBA" id="ARBA00022475"/>
    </source>
</evidence>
<dbReference type="PIRSF" id="PIRSF500217">
    <property type="entry name" value="AlgI"/>
    <property type="match status" value="1"/>
</dbReference>
<feature type="transmembrane region" description="Helical" evidence="8">
    <location>
        <begin position="412"/>
        <end position="430"/>
    </location>
</feature>
<evidence type="ECO:0000256" key="6">
    <source>
        <dbReference type="ARBA" id="ARBA00023136"/>
    </source>
</evidence>
<dbReference type="Proteomes" id="UP000429958">
    <property type="component" value="Unassembled WGS sequence"/>
</dbReference>
<comment type="similarity">
    <text evidence="2 7">Belongs to the membrane-bound acyltransferase family.</text>
</comment>
<keyword evidence="6 7" id="KW-0472">Membrane</keyword>
<dbReference type="InterPro" id="IPR024194">
    <property type="entry name" value="Ac/AlaTfrase_AlgI/DltB"/>
</dbReference>
<keyword evidence="5 8" id="KW-1133">Transmembrane helix</keyword>
<keyword evidence="4 8" id="KW-0812">Transmembrane</keyword>
<evidence type="ECO:0000256" key="5">
    <source>
        <dbReference type="ARBA" id="ARBA00022989"/>
    </source>
</evidence>
<proteinExistence type="inferred from homology"/>
<protein>
    <submittedName>
        <fullName evidence="9">MBOAT family protein</fullName>
    </submittedName>
</protein>
<feature type="transmembrane region" description="Helical" evidence="8">
    <location>
        <begin position="317"/>
        <end position="344"/>
    </location>
</feature>
<dbReference type="PIRSF" id="PIRSF016636">
    <property type="entry name" value="AlgI_DltB"/>
    <property type="match status" value="1"/>
</dbReference>
<evidence type="ECO:0000256" key="7">
    <source>
        <dbReference type="PIRNR" id="PIRNR016636"/>
    </source>
</evidence>
<dbReference type="EMBL" id="VUMD01000002">
    <property type="protein sequence ID" value="MSS35527.1"/>
    <property type="molecule type" value="Genomic_DNA"/>
</dbReference>
<evidence type="ECO:0000256" key="4">
    <source>
        <dbReference type="ARBA" id="ARBA00022692"/>
    </source>
</evidence>
<gene>
    <name evidence="9" type="ORF">FYJ39_02765</name>
</gene>
<feature type="transmembrane region" description="Helical" evidence="8">
    <location>
        <begin position="80"/>
        <end position="100"/>
    </location>
</feature>